<gene>
    <name evidence="2" type="ORF">H5410_002561</name>
</gene>
<reference evidence="2 3" key="1">
    <citation type="submission" date="2020-09" db="EMBL/GenBank/DDBJ databases">
        <title>De no assembly of potato wild relative species, Solanum commersonii.</title>
        <authorList>
            <person name="Cho K."/>
        </authorList>
    </citation>
    <scope>NUCLEOTIDE SEQUENCE [LARGE SCALE GENOMIC DNA]</scope>
    <source>
        <strain evidence="2">LZ3.2</strain>
        <tissue evidence="2">Leaf</tissue>
    </source>
</reference>
<sequence>MPIASTNIQNIKAKYLKDQVDKKQKEAVTTRSTPAEALPLSPTHVPSGIYIATTTLTDATNSFTTVSRPPLTHGSLIRMGQMTLSTDRQATCLEASISGMIQKALTNVVTLLNTTIDALAARIAVKRNKILRNAKFNLASHRNDMNHPSFQYAKPSRKWIKRRGKKQSTSRRSVLRSSTVLPNDPEYEDAKGKTLQAMS</sequence>
<accession>A0A9J6B2H3</accession>
<feature type="compositionally biased region" description="Low complexity" evidence="1">
    <location>
        <begin position="170"/>
        <end position="181"/>
    </location>
</feature>
<organism evidence="2 3">
    <name type="scientific">Solanum commersonii</name>
    <name type="common">Commerson's wild potato</name>
    <name type="synonym">Commerson's nightshade</name>
    <dbReference type="NCBI Taxonomy" id="4109"/>
    <lineage>
        <taxon>Eukaryota</taxon>
        <taxon>Viridiplantae</taxon>
        <taxon>Streptophyta</taxon>
        <taxon>Embryophyta</taxon>
        <taxon>Tracheophyta</taxon>
        <taxon>Spermatophyta</taxon>
        <taxon>Magnoliopsida</taxon>
        <taxon>eudicotyledons</taxon>
        <taxon>Gunneridae</taxon>
        <taxon>Pentapetalae</taxon>
        <taxon>asterids</taxon>
        <taxon>lamiids</taxon>
        <taxon>Solanales</taxon>
        <taxon>Solanaceae</taxon>
        <taxon>Solanoideae</taxon>
        <taxon>Solaneae</taxon>
        <taxon>Solanum</taxon>
    </lineage>
</organism>
<keyword evidence="3" id="KW-1185">Reference proteome</keyword>
<proteinExistence type="predicted"/>
<comment type="caution">
    <text evidence="2">The sequence shown here is derived from an EMBL/GenBank/DDBJ whole genome shotgun (WGS) entry which is preliminary data.</text>
</comment>
<dbReference type="AlphaFoldDB" id="A0A9J6B2H3"/>
<feature type="region of interest" description="Disordered" evidence="1">
    <location>
        <begin position="155"/>
        <end position="199"/>
    </location>
</feature>
<dbReference type="Proteomes" id="UP000824120">
    <property type="component" value="Chromosome 1"/>
</dbReference>
<name>A0A9J6B2H3_SOLCO</name>
<evidence type="ECO:0000313" key="3">
    <source>
        <dbReference type="Proteomes" id="UP000824120"/>
    </source>
</evidence>
<feature type="compositionally biased region" description="Basic residues" evidence="1">
    <location>
        <begin position="155"/>
        <end position="169"/>
    </location>
</feature>
<dbReference type="EMBL" id="JACXVP010000001">
    <property type="protein sequence ID" value="KAG5630844.1"/>
    <property type="molecule type" value="Genomic_DNA"/>
</dbReference>
<protein>
    <submittedName>
        <fullName evidence="2">Uncharacterized protein</fullName>
    </submittedName>
</protein>
<evidence type="ECO:0000256" key="1">
    <source>
        <dbReference type="SAM" id="MobiDB-lite"/>
    </source>
</evidence>
<evidence type="ECO:0000313" key="2">
    <source>
        <dbReference type="EMBL" id="KAG5630844.1"/>
    </source>
</evidence>